<proteinExistence type="predicted"/>
<dbReference type="PANTHER" id="PTHR35841:SF1">
    <property type="entry name" value="PHOSPHONATES-BINDING PERIPLASMIC PROTEIN"/>
    <property type="match status" value="1"/>
</dbReference>
<evidence type="ECO:0000313" key="2">
    <source>
        <dbReference type="Proteomes" id="UP001195903"/>
    </source>
</evidence>
<dbReference type="PANTHER" id="PTHR35841">
    <property type="entry name" value="PHOSPHONATES-BINDING PERIPLASMIC PROTEIN"/>
    <property type="match status" value="1"/>
</dbReference>
<accession>A0ABS5UY35</accession>
<gene>
    <name evidence="1" type="ORF">KJI95_00355</name>
</gene>
<dbReference type="Gene3D" id="3.40.190.10">
    <property type="entry name" value="Periplasmic binding protein-like II"/>
    <property type="match status" value="2"/>
</dbReference>
<organism evidence="1 2">
    <name type="scientific">Shewanella jiangmenensis</name>
    <dbReference type="NCBI Taxonomy" id="2837387"/>
    <lineage>
        <taxon>Bacteria</taxon>
        <taxon>Pseudomonadati</taxon>
        <taxon>Pseudomonadota</taxon>
        <taxon>Gammaproteobacteria</taxon>
        <taxon>Alteromonadales</taxon>
        <taxon>Shewanellaceae</taxon>
        <taxon>Shewanella</taxon>
    </lineage>
</organism>
<protein>
    <submittedName>
        <fullName evidence="1">PhnD/SsuA/transferrin family substrate-binding protein</fullName>
    </submittedName>
</protein>
<evidence type="ECO:0000313" key="1">
    <source>
        <dbReference type="EMBL" id="MBT1442980.1"/>
    </source>
</evidence>
<dbReference type="SUPFAM" id="SSF53850">
    <property type="entry name" value="Periplasmic binding protein-like II"/>
    <property type="match status" value="1"/>
</dbReference>
<keyword evidence="2" id="KW-1185">Reference proteome</keyword>
<dbReference type="Pfam" id="PF12974">
    <property type="entry name" value="Phosphonate-bd"/>
    <property type="match status" value="1"/>
</dbReference>
<sequence>MTHPGKARFGITPLAVTDFGLSAARFSQIDLRRFILAALLLLAFGAVAGPQSIDAESSSDAEVSSDAEGSNVKLASIKEAENGAAANAPVLVFGIVPQQSASTLARLWAPLMARLSADTGVALKFATAPDIPEFEARLARGEYDLAYMNPFHYVVFHQDVGYEALVREADKKLKGILVVQKDSPIKSIEEVAGQSIALPAPAAFAASVLPRAVLHQLNIEAQYAYVGSHDSVYLGVSRGLFPVGGGVMRTFDSQTDAIKASLRILWQTPGYTPHAFAVHPRVDKDTRAKLLAAFVALGDDDNGRALLKSLAMEPLAGASDSDWDDIRALKLGALPSLGSSGK</sequence>
<reference evidence="1 2" key="1">
    <citation type="submission" date="2021-05" db="EMBL/GenBank/DDBJ databases">
        <title>Shewanella sp. JM162201.</title>
        <authorList>
            <person name="Xu S."/>
            <person name="Li A."/>
        </authorList>
    </citation>
    <scope>NUCLEOTIDE SEQUENCE [LARGE SCALE GENOMIC DNA]</scope>
    <source>
        <strain evidence="1 2">JM162201</strain>
    </source>
</reference>
<dbReference type="EMBL" id="JAHEPS010000001">
    <property type="protein sequence ID" value="MBT1442980.1"/>
    <property type="molecule type" value="Genomic_DNA"/>
</dbReference>
<name>A0ABS5UY35_9GAMM</name>
<comment type="caution">
    <text evidence="1">The sequence shown here is derived from an EMBL/GenBank/DDBJ whole genome shotgun (WGS) entry which is preliminary data.</text>
</comment>
<dbReference type="Proteomes" id="UP001195903">
    <property type="component" value="Unassembled WGS sequence"/>
</dbReference>